<sequence>MIRASMETLHTEPNSTNPKELTKQGLGNPVITNHLIRPSPSSEQLVSQSTNSQMLQQLTRF</sequence>
<accession>A0A2P2KQG5</accession>
<name>A0A2P2KQG5_RHIMU</name>
<feature type="region of interest" description="Disordered" evidence="1">
    <location>
        <begin position="1"/>
        <end position="61"/>
    </location>
</feature>
<dbReference type="EMBL" id="GGEC01027477">
    <property type="protein sequence ID" value="MBX07961.1"/>
    <property type="molecule type" value="Transcribed_RNA"/>
</dbReference>
<dbReference type="GO" id="GO:0003743">
    <property type="term" value="F:translation initiation factor activity"/>
    <property type="evidence" value="ECO:0007669"/>
    <property type="project" value="UniProtKB-KW"/>
</dbReference>
<dbReference type="AlphaFoldDB" id="A0A2P2KQG5"/>
<reference evidence="2" key="1">
    <citation type="submission" date="2018-02" db="EMBL/GenBank/DDBJ databases">
        <title>Rhizophora mucronata_Transcriptome.</title>
        <authorList>
            <person name="Meera S.P."/>
            <person name="Sreeshan A."/>
            <person name="Augustine A."/>
        </authorList>
    </citation>
    <scope>NUCLEOTIDE SEQUENCE</scope>
    <source>
        <tissue evidence="2">Leaf</tissue>
    </source>
</reference>
<proteinExistence type="predicted"/>
<organism evidence="2">
    <name type="scientific">Rhizophora mucronata</name>
    <name type="common">Asiatic mangrove</name>
    <dbReference type="NCBI Taxonomy" id="61149"/>
    <lineage>
        <taxon>Eukaryota</taxon>
        <taxon>Viridiplantae</taxon>
        <taxon>Streptophyta</taxon>
        <taxon>Embryophyta</taxon>
        <taxon>Tracheophyta</taxon>
        <taxon>Spermatophyta</taxon>
        <taxon>Magnoliopsida</taxon>
        <taxon>eudicotyledons</taxon>
        <taxon>Gunneridae</taxon>
        <taxon>Pentapetalae</taxon>
        <taxon>rosids</taxon>
        <taxon>fabids</taxon>
        <taxon>Malpighiales</taxon>
        <taxon>Rhizophoraceae</taxon>
        <taxon>Rhizophora</taxon>
    </lineage>
</organism>
<protein>
    <submittedName>
        <fullName evidence="2">Transcription initiation factor TFIID subunit 12b-like isoform X2</fullName>
    </submittedName>
</protein>
<keyword evidence="2" id="KW-0396">Initiation factor</keyword>
<keyword evidence="2" id="KW-0648">Protein biosynthesis</keyword>
<evidence type="ECO:0000256" key="1">
    <source>
        <dbReference type="SAM" id="MobiDB-lite"/>
    </source>
</evidence>
<feature type="compositionally biased region" description="Polar residues" evidence="1">
    <location>
        <begin position="39"/>
        <end position="61"/>
    </location>
</feature>
<evidence type="ECO:0000313" key="2">
    <source>
        <dbReference type="EMBL" id="MBX07961.1"/>
    </source>
</evidence>